<dbReference type="InterPro" id="IPR036291">
    <property type="entry name" value="NAD(P)-bd_dom_sf"/>
</dbReference>
<dbReference type="Gene3D" id="3.30.360.10">
    <property type="entry name" value="Dihydrodipicolinate Reductase, domain 2"/>
    <property type="match status" value="1"/>
</dbReference>
<name>A0A2S5BHC2_9BASI</name>
<dbReference type="Pfam" id="PF02894">
    <property type="entry name" value="GFO_IDH_MocA_C"/>
    <property type="match status" value="1"/>
</dbReference>
<dbReference type="GO" id="GO:0005737">
    <property type="term" value="C:cytoplasm"/>
    <property type="evidence" value="ECO:0007669"/>
    <property type="project" value="TreeGrafter"/>
</dbReference>
<dbReference type="GO" id="GO:0000166">
    <property type="term" value="F:nucleotide binding"/>
    <property type="evidence" value="ECO:0007669"/>
    <property type="project" value="InterPro"/>
</dbReference>
<dbReference type="Proteomes" id="UP000237144">
    <property type="component" value="Unassembled WGS sequence"/>
</dbReference>
<dbReference type="GO" id="GO:0006740">
    <property type="term" value="P:NADPH regeneration"/>
    <property type="evidence" value="ECO:0007669"/>
    <property type="project" value="TreeGrafter"/>
</dbReference>
<dbReference type="GO" id="GO:0016491">
    <property type="term" value="F:oxidoreductase activity"/>
    <property type="evidence" value="ECO:0007669"/>
    <property type="project" value="TreeGrafter"/>
</dbReference>
<evidence type="ECO:0000259" key="2">
    <source>
        <dbReference type="Pfam" id="PF02894"/>
    </source>
</evidence>
<evidence type="ECO:0000259" key="1">
    <source>
        <dbReference type="Pfam" id="PF01408"/>
    </source>
</evidence>
<feature type="domain" description="Gfo/Idh/MocA-like oxidoreductase N-terminal" evidence="1">
    <location>
        <begin position="13"/>
        <end position="131"/>
    </location>
</feature>
<dbReference type="OrthoDB" id="446809at2759"/>
<dbReference type="PANTHER" id="PTHR42840">
    <property type="entry name" value="NAD(P)-BINDING ROSSMANN-FOLD SUPERFAMILY PROTEIN-RELATED"/>
    <property type="match status" value="1"/>
</dbReference>
<gene>
    <name evidence="3" type="ORF">BMF94_0893</name>
</gene>
<dbReference type="SUPFAM" id="SSF51735">
    <property type="entry name" value="NAD(P)-binding Rossmann-fold domains"/>
    <property type="match status" value="1"/>
</dbReference>
<proteinExistence type="predicted"/>
<protein>
    <recommendedName>
        <fullName evidence="5">Gfo/Idh/MocA-like oxidoreductase N-terminal domain-containing protein</fullName>
    </recommendedName>
</protein>
<organism evidence="3 4">
    <name type="scientific">Rhodotorula taiwanensis</name>
    <dbReference type="NCBI Taxonomy" id="741276"/>
    <lineage>
        <taxon>Eukaryota</taxon>
        <taxon>Fungi</taxon>
        <taxon>Dikarya</taxon>
        <taxon>Basidiomycota</taxon>
        <taxon>Pucciniomycotina</taxon>
        <taxon>Microbotryomycetes</taxon>
        <taxon>Sporidiobolales</taxon>
        <taxon>Sporidiobolaceae</taxon>
        <taxon>Rhodotorula</taxon>
    </lineage>
</organism>
<dbReference type="SUPFAM" id="SSF55347">
    <property type="entry name" value="Glyceraldehyde-3-phosphate dehydrogenase-like, C-terminal domain"/>
    <property type="match status" value="1"/>
</dbReference>
<accession>A0A2S5BHC2</accession>
<dbReference type="PANTHER" id="PTHR42840:SF7">
    <property type="entry name" value="BINDING ROSSMANN FOLD OXIDOREDUCTASE, PUTATIVE (AFU_ORTHOLOGUE AFUA_4G10190)-RELATED"/>
    <property type="match status" value="1"/>
</dbReference>
<dbReference type="Pfam" id="PF01408">
    <property type="entry name" value="GFO_IDH_MocA"/>
    <property type="match status" value="1"/>
</dbReference>
<dbReference type="STRING" id="741276.A0A2S5BHC2"/>
<evidence type="ECO:0000313" key="4">
    <source>
        <dbReference type="Proteomes" id="UP000237144"/>
    </source>
</evidence>
<dbReference type="Gene3D" id="3.40.50.720">
    <property type="entry name" value="NAD(P)-binding Rossmann-like Domain"/>
    <property type="match status" value="1"/>
</dbReference>
<feature type="domain" description="Gfo/Idh/MocA-like oxidoreductase C-terminal" evidence="2">
    <location>
        <begin position="218"/>
        <end position="366"/>
    </location>
</feature>
<reference evidence="3 4" key="1">
    <citation type="journal article" date="2018" name="Front. Microbiol.">
        <title>Prospects for Fungal Bioremediation of Acidic Radioactive Waste Sites: Characterization and Genome Sequence of Rhodotorula taiwanensis MD1149.</title>
        <authorList>
            <person name="Tkavc R."/>
            <person name="Matrosova V.Y."/>
            <person name="Grichenko O.E."/>
            <person name="Gostincar C."/>
            <person name="Volpe R.P."/>
            <person name="Klimenkova P."/>
            <person name="Gaidamakova E.K."/>
            <person name="Zhou C.E."/>
            <person name="Stewart B.J."/>
            <person name="Lyman M.G."/>
            <person name="Malfatti S.A."/>
            <person name="Rubinfeld B."/>
            <person name="Courtot M."/>
            <person name="Singh J."/>
            <person name="Dalgard C.L."/>
            <person name="Hamilton T."/>
            <person name="Frey K.G."/>
            <person name="Gunde-Cimerman N."/>
            <person name="Dugan L."/>
            <person name="Daly M.J."/>
        </authorList>
    </citation>
    <scope>NUCLEOTIDE SEQUENCE [LARGE SCALE GENOMIC DNA]</scope>
    <source>
        <strain evidence="3 4">MD1149</strain>
    </source>
</reference>
<dbReference type="AlphaFoldDB" id="A0A2S5BHC2"/>
<comment type="caution">
    <text evidence="3">The sequence shown here is derived from an EMBL/GenBank/DDBJ whole genome shotgun (WGS) entry which is preliminary data.</text>
</comment>
<evidence type="ECO:0008006" key="5">
    <source>
        <dbReference type="Google" id="ProtNLM"/>
    </source>
</evidence>
<sequence length="369" mass="41133">MTAAPSSPRPRVIRVGVVGCGEVAQTTHLLTLQLLSDLYRVTALCDLSPTLLNHCGRKYSIERCYSDYRQLCQDDQVDLVLVLAADEYHAPITIAAADAGKHVLVEKPMTLTLEDARAVAQRNNVVVFVGYMRRYAAAFLRMKEEITKLRSIHYVTVRDIIGENSFFVNESGTFPMYPTDFPAGSTEDRRARAQAIADAALSPEQAASSRDVSTYRLLGSLGSHDLSAMRELLGMPTRCLAASRSKPDGPPFITAIFEYEGFTATYETGIDQVADFDAHIEVIGDGKRLKLRYDTPYVKGLPITLEIKERDEHGQYVERVIRPTYEDAYTLEWKSLHASITEGKPVKTTPEDAAQDLEIFDMIMKSLVQ</sequence>
<dbReference type="InterPro" id="IPR004104">
    <property type="entry name" value="Gfo/Idh/MocA-like_OxRdtase_C"/>
</dbReference>
<evidence type="ECO:0000313" key="3">
    <source>
        <dbReference type="EMBL" id="POY76170.1"/>
    </source>
</evidence>
<keyword evidence="4" id="KW-1185">Reference proteome</keyword>
<dbReference type="InterPro" id="IPR000683">
    <property type="entry name" value="Gfo/Idh/MocA-like_OxRdtase_N"/>
</dbReference>
<dbReference type="EMBL" id="PJQD01000008">
    <property type="protein sequence ID" value="POY76170.1"/>
    <property type="molecule type" value="Genomic_DNA"/>
</dbReference>